<protein>
    <submittedName>
        <fullName evidence="1">Uncharacterized protein</fullName>
    </submittedName>
</protein>
<dbReference type="OrthoDB" id="2673121at2759"/>
<dbReference type="RefSeq" id="XP_041165544.1">
    <property type="nucleotide sequence ID" value="XM_041311347.1"/>
</dbReference>
<dbReference type="Proteomes" id="UP000719766">
    <property type="component" value="Unassembled WGS sequence"/>
</dbReference>
<dbReference type="EMBL" id="JABBWE010000005">
    <property type="protein sequence ID" value="KAG1802647.1"/>
    <property type="molecule type" value="Genomic_DNA"/>
</dbReference>
<dbReference type="GeneID" id="64605111"/>
<keyword evidence="2" id="KW-1185">Reference proteome</keyword>
<evidence type="ECO:0000313" key="2">
    <source>
        <dbReference type="Proteomes" id="UP000719766"/>
    </source>
</evidence>
<gene>
    <name evidence="1" type="ORF">HD556DRAFT_702095</name>
</gene>
<comment type="caution">
    <text evidence="1">The sequence shown here is derived from an EMBL/GenBank/DDBJ whole genome shotgun (WGS) entry which is preliminary data.</text>
</comment>
<accession>A0A9P7DTB3</accession>
<name>A0A9P7DTB3_9AGAM</name>
<proteinExistence type="predicted"/>
<evidence type="ECO:0000313" key="1">
    <source>
        <dbReference type="EMBL" id="KAG1802647.1"/>
    </source>
</evidence>
<organism evidence="1 2">
    <name type="scientific">Suillus plorans</name>
    <dbReference type="NCBI Taxonomy" id="116603"/>
    <lineage>
        <taxon>Eukaryota</taxon>
        <taxon>Fungi</taxon>
        <taxon>Dikarya</taxon>
        <taxon>Basidiomycota</taxon>
        <taxon>Agaricomycotina</taxon>
        <taxon>Agaricomycetes</taxon>
        <taxon>Agaricomycetidae</taxon>
        <taxon>Boletales</taxon>
        <taxon>Suillineae</taxon>
        <taxon>Suillaceae</taxon>
        <taxon>Suillus</taxon>
    </lineage>
</organism>
<dbReference type="AlphaFoldDB" id="A0A9P7DTB3"/>
<reference evidence="1" key="1">
    <citation type="journal article" date="2020" name="New Phytol.">
        <title>Comparative genomics reveals dynamic genome evolution in host specialist ectomycorrhizal fungi.</title>
        <authorList>
            <person name="Lofgren L.A."/>
            <person name="Nguyen N.H."/>
            <person name="Vilgalys R."/>
            <person name="Ruytinx J."/>
            <person name="Liao H.L."/>
            <person name="Branco S."/>
            <person name="Kuo A."/>
            <person name="LaButti K."/>
            <person name="Lipzen A."/>
            <person name="Andreopoulos W."/>
            <person name="Pangilinan J."/>
            <person name="Riley R."/>
            <person name="Hundley H."/>
            <person name="Na H."/>
            <person name="Barry K."/>
            <person name="Grigoriev I.V."/>
            <person name="Stajich J.E."/>
            <person name="Kennedy P.G."/>
        </authorList>
    </citation>
    <scope>NUCLEOTIDE SEQUENCE</scope>
    <source>
        <strain evidence="1">S12</strain>
    </source>
</reference>
<sequence length="348" mass="39217">MQIQTQDSGLRQLIISRIQNGGDGPEVEVFSDVLEEDYQYILNVIASDDNMVRKPSYIPHLHQIVATLCSPIHEAILVPLRTAMGIIIDSFVIPDDFKVSLPIHMGLMVDAPATAELPSTDDRYCLGVPDMVLMFQTRDTDIRPYWPFEVSVSQTSEAAIAKLQNFGNGNEHVLAATHIHIAEACKHTLPTYEWGIEKELHRRGVQIGDLTRLEDGGFASLSHTWFHPAIVTITTWIRPPKRPLSLRSRHARYYASAVLYPDGDERGLEKVQHMFQRTLERIRDAVVEHLQTEHAHEDTLLDALQTVKDWSPPSEVLNWKKCTRELRAADGIRSVPLVAPQLPQACCG</sequence>